<dbReference type="GO" id="GO:0003723">
    <property type="term" value="F:RNA binding"/>
    <property type="evidence" value="ECO:0007669"/>
    <property type="project" value="InterPro"/>
</dbReference>
<dbReference type="InterPro" id="IPR036634">
    <property type="entry name" value="PRD_sf"/>
</dbReference>
<dbReference type="SMART" id="SM01061">
    <property type="entry name" value="CAT_RBD"/>
    <property type="match status" value="1"/>
</dbReference>
<dbReference type="SUPFAM" id="SSF63520">
    <property type="entry name" value="PTS-regulatory domain, PRD"/>
    <property type="match status" value="2"/>
</dbReference>
<evidence type="ECO:0000313" key="1">
    <source>
        <dbReference type="EMBL" id="AWB84654.1"/>
    </source>
</evidence>
<protein>
    <submittedName>
        <fullName evidence="1">Transcription antiterminator BglG</fullName>
    </submittedName>
</protein>
<dbReference type="GO" id="GO:0006355">
    <property type="term" value="P:regulation of DNA-templated transcription"/>
    <property type="evidence" value="ECO:0007669"/>
    <property type="project" value="InterPro"/>
</dbReference>
<dbReference type="EMBL" id="CP026948">
    <property type="protein sequence ID" value="AWB84654.1"/>
    <property type="molecule type" value="Genomic_DNA"/>
</dbReference>
<dbReference type="Proteomes" id="UP000244754">
    <property type="component" value="Chromosome"/>
</dbReference>
<dbReference type="Gene3D" id="2.30.24.10">
    <property type="entry name" value="CAT RNA-binding domain"/>
    <property type="match status" value="1"/>
</dbReference>
<proteinExistence type="predicted"/>
<dbReference type="SUPFAM" id="SSF50151">
    <property type="entry name" value="SacY-like RNA-binding domain"/>
    <property type="match status" value="1"/>
</dbReference>
<dbReference type="RefSeq" id="WP_108404662.1">
    <property type="nucleotide sequence ID" value="NZ_CP026948.1"/>
</dbReference>
<dbReference type="PANTHER" id="PTHR30185:SF15">
    <property type="entry name" value="CRYPTIC BETA-GLUCOSIDE BGL OPERON ANTITERMINATOR"/>
    <property type="match status" value="1"/>
</dbReference>
<dbReference type="PANTHER" id="PTHR30185">
    <property type="entry name" value="CRYPTIC BETA-GLUCOSIDE BGL OPERON ANTITERMINATOR"/>
    <property type="match status" value="1"/>
</dbReference>
<dbReference type="InterPro" id="IPR036650">
    <property type="entry name" value="CAT_RNA-bd_dom_sf"/>
</dbReference>
<dbReference type="Pfam" id="PF03123">
    <property type="entry name" value="CAT_RBD"/>
    <property type="match status" value="1"/>
</dbReference>
<dbReference type="KEGG" id="clia:C3E79_09370"/>
<dbReference type="InterPro" id="IPR050661">
    <property type="entry name" value="BglG_antiterminators"/>
</dbReference>
<dbReference type="InterPro" id="IPR011608">
    <property type="entry name" value="PRD"/>
</dbReference>
<dbReference type="OrthoDB" id="9813552at2"/>
<gene>
    <name evidence="1" type="ORF">C3E79_09370</name>
</gene>
<reference evidence="2" key="1">
    <citation type="submission" date="2018-01" db="EMBL/GenBank/DDBJ databases">
        <authorList>
            <person name="Li J."/>
        </authorList>
    </citation>
    <scope>NUCLEOTIDE SEQUENCE [LARGE SCALE GENOMIC DNA]</scope>
    <source>
        <strain evidence="2">2184</strain>
    </source>
</reference>
<dbReference type="Gene3D" id="1.10.1790.10">
    <property type="entry name" value="PRD domain"/>
    <property type="match status" value="2"/>
</dbReference>
<dbReference type="InterPro" id="IPR004341">
    <property type="entry name" value="CAT_RNA-bd_dom"/>
</dbReference>
<keyword evidence="2" id="KW-1185">Reference proteome</keyword>
<dbReference type="AlphaFoldDB" id="A0A2S0WG02"/>
<organism evidence="1 2">
    <name type="scientific">Corynebacterium liangguodongii</name>
    <dbReference type="NCBI Taxonomy" id="2079535"/>
    <lineage>
        <taxon>Bacteria</taxon>
        <taxon>Bacillati</taxon>
        <taxon>Actinomycetota</taxon>
        <taxon>Actinomycetes</taxon>
        <taxon>Mycobacteriales</taxon>
        <taxon>Corynebacteriaceae</taxon>
        <taxon>Corynebacterium</taxon>
    </lineage>
</organism>
<name>A0A2S0WG02_9CORY</name>
<sequence>MRILRVLNNNVVLARSVTHGGEVIVTGRGIGFQATHGEEVEAGKIARIFVPADGRDPDHLAEMLAGLPAARIAQVAEALDAAGAPESLRSSITLVTAIADHIEAVAARSRGGGAEVTYPLRAEVEALYPGEYDLARRLVSELNRTELNRGEPLPESEATALALHLVNAGFSTGDLTDTYRMTGVIQQMLEIASAELGVELEAASISVARFITHLRYLFVRLSRDEQLDHAASPLTAQLLAAYPREAACARKAAAVAELRFDCELTDDEVAYLTLHIARLGETERNNND</sequence>
<dbReference type="Pfam" id="PF00874">
    <property type="entry name" value="PRD"/>
    <property type="match status" value="2"/>
</dbReference>
<dbReference type="PROSITE" id="PS51372">
    <property type="entry name" value="PRD_2"/>
    <property type="match status" value="2"/>
</dbReference>
<evidence type="ECO:0000313" key="2">
    <source>
        <dbReference type="Proteomes" id="UP000244754"/>
    </source>
</evidence>
<accession>A0A2S0WG02</accession>